<keyword evidence="1" id="KW-1133">Transmembrane helix</keyword>
<accession>A0ABD2Z7X3</accession>
<comment type="caution">
    <text evidence="3">The sequence shown here is derived from an EMBL/GenBank/DDBJ whole genome shotgun (WGS) entry which is preliminary data.</text>
</comment>
<keyword evidence="1" id="KW-0472">Membrane</keyword>
<evidence type="ECO:0000313" key="4">
    <source>
        <dbReference type="Proteomes" id="UP001630127"/>
    </source>
</evidence>
<dbReference type="InterPro" id="IPR052343">
    <property type="entry name" value="Retrotransposon-Effector_Assoc"/>
</dbReference>
<name>A0ABD2Z7X3_9GENT</name>
<dbReference type="InterPro" id="IPR043502">
    <property type="entry name" value="DNA/RNA_pol_sf"/>
</dbReference>
<feature type="domain" description="Reverse transcriptase" evidence="2">
    <location>
        <begin position="23"/>
        <end position="302"/>
    </location>
</feature>
<keyword evidence="1" id="KW-0812">Transmembrane</keyword>
<dbReference type="Pfam" id="PF00078">
    <property type="entry name" value="RVT_1"/>
    <property type="match status" value="1"/>
</dbReference>
<dbReference type="InterPro" id="IPR000477">
    <property type="entry name" value="RT_dom"/>
</dbReference>
<sequence length="325" mass="37141">MPHLFFQSFWHIIGKDVVEAIQSFSYSGKMLKAINETIISLIPKVDFPINLAQFRPIALCNTLYKIISKFLVNRLKPFLNLCISENQSAFLPGRQILDNVTIAHECMHFLKNKNKGKTSFLALKLDMAKAYNRIEWSFLATIMNKMGFNSIWIYWIMTCVSSVSFSFILNGSKVGYVKPNRGIRQRDPLSPIFCAEGFSSLLNHAGREKQITGLKIYREGPNISYMFYVDDSIIFCKASSQEVRKVMQIIHKYKAATGQLVNLEKSSVFIRINTSPEIKRDICSNLRNVHCVTQGTYLGLPMVITKSKNQIFGVVRDRIKSKILD</sequence>
<dbReference type="AlphaFoldDB" id="A0ABD2Z7X3"/>
<proteinExistence type="predicted"/>
<reference evidence="3 4" key="1">
    <citation type="submission" date="2024-11" db="EMBL/GenBank/DDBJ databases">
        <title>A near-complete genome assembly of Cinchona calisaya.</title>
        <authorList>
            <person name="Lian D.C."/>
            <person name="Zhao X.W."/>
            <person name="Wei L."/>
        </authorList>
    </citation>
    <scope>NUCLEOTIDE SEQUENCE [LARGE SCALE GENOMIC DNA]</scope>
    <source>
        <tissue evidence="3">Nenye</tissue>
    </source>
</reference>
<evidence type="ECO:0000256" key="1">
    <source>
        <dbReference type="SAM" id="Phobius"/>
    </source>
</evidence>
<evidence type="ECO:0000313" key="3">
    <source>
        <dbReference type="EMBL" id="KAL3515198.1"/>
    </source>
</evidence>
<dbReference type="PROSITE" id="PS50878">
    <property type="entry name" value="RT_POL"/>
    <property type="match status" value="1"/>
</dbReference>
<protein>
    <recommendedName>
        <fullName evidence="2">Reverse transcriptase domain-containing protein</fullName>
    </recommendedName>
</protein>
<keyword evidence="4" id="KW-1185">Reference proteome</keyword>
<dbReference type="SUPFAM" id="SSF56672">
    <property type="entry name" value="DNA/RNA polymerases"/>
    <property type="match status" value="1"/>
</dbReference>
<evidence type="ECO:0000259" key="2">
    <source>
        <dbReference type="PROSITE" id="PS50878"/>
    </source>
</evidence>
<gene>
    <name evidence="3" type="ORF">ACH5RR_022100</name>
</gene>
<dbReference type="Proteomes" id="UP001630127">
    <property type="component" value="Unassembled WGS sequence"/>
</dbReference>
<dbReference type="PANTHER" id="PTHR46890">
    <property type="entry name" value="NON-LTR RETROLELEMENT REVERSE TRANSCRIPTASE-LIKE PROTEIN-RELATED"/>
    <property type="match status" value="1"/>
</dbReference>
<feature type="transmembrane region" description="Helical" evidence="1">
    <location>
        <begin position="152"/>
        <end position="171"/>
    </location>
</feature>
<dbReference type="CDD" id="cd01650">
    <property type="entry name" value="RT_nLTR_like"/>
    <property type="match status" value="1"/>
</dbReference>
<dbReference type="PANTHER" id="PTHR46890:SF48">
    <property type="entry name" value="RNA-DIRECTED DNA POLYMERASE"/>
    <property type="match status" value="1"/>
</dbReference>
<dbReference type="EMBL" id="JBJUIK010000010">
    <property type="protein sequence ID" value="KAL3515198.1"/>
    <property type="molecule type" value="Genomic_DNA"/>
</dbReference>
<organism evidence="3 4">
    <name type="scientific">Cinchona calisaya</name>
    <dbReference type="NCBI Taxonomy" id="153742"/>
    <lineage>
        <taxon>Eukaryota</taxon>
        <taxon>Viridiplantae</taxon>
        <taxon>Streptophyta</taxon>
        <taxon>Embryophyta</taxon>
        <taxon>Tracheophyta</taxon>
        <taxon>Spermatophyta</taxon>
        <taxon>Magnoliopsida</taxon>
        <taxon>eudicotyledons</taxon>
        <taxon>Gunneridae</taxon>
        <taxon>Pentapetalae</taxon>
        <taxon>asterids</taxon>
        <taxon>lamiids</taxon>
        <taxon>Gentianales</taxon>
        <taxon>Rubiaceae</taxon>
        <taxon>Cinchonoideae</taxon>
        <taxon>Cinchoneae</taxon>
        <taxon>Cinchona</taxon>
    </lineage>
</organism>